<evidence type="ECO:0000313" key="11">
    <source>
        <dbReference type="EMBL" id="AAB85499.1"/>
    </source>
</evidence>
<dbReference type="PATRIC" id="fig|187420.15.peg.986"/>
<dbReference type="InterPro" id="IPR036425">
    <property type="entry name" value="MoaB/Mog-like_dom_sf"/>
</dbReference>
<evidence type="ECO:0000259" key="10">
    <source>
        <dbReference type="SMART" id="SM00852"/>
    </source>
</evidence>
<dbReference type="PROSITE" id="PS01079">
    <property type="entry name" value="MOCF_BIOSYNTHESIS_2"/>
    <property type="match status" value="1"/>
</dbReference>
<dbReference type="CDD" id="cd00887">
    <property type="entry name" value="MoeA"/>
    <property type="match status" value="1"/>
</dbReference>
<dbReference type="SUPFAM" id="SSF53218">
    <property type="entry name" value="Molybdenum cofactor biosynthesis proteins"/>
    <property type="match status" value="1"/>
</dbReference>
<dbReference type="PANTHER" id="PTHR10192:SF5">
    <property type="entry name" value="GEPHYRIN"/>
    <property type="match status" value="1"/>
</dbReference>
<dbReference type="InterPro" id="IPR005110">
    <property type="entry name" value="MoeA_linker/N"/>
</dbReference>
<reference evidence="11 12" key="1">
    <citation type="journal article" date="1997" name="J. Bacteriol.">
        <title>Complete genome sequence of Methanobacterium thermoautotrophicum deltaH: functional analysis and comparative genomics.</title>
        <authorList>
            <person name="Smith D.R."/>
            <person name="Doucette-Stamm L.A."/>
            <person name="Deloughery C."/>
            <person name="Lee H.-M."/>
            <person name="Dubois J."/>
            <person name="Aldredge T."/>
            <person name="Bashirzadeh R."/>
            <person name="Blakely D."/>
            <person name="Cook R."/>
            <person name="Gilbert K."/>
            <person name="Harrison D."/>
            <person name="Hoang L."/>
            <person name="Keagle P."/>
            <person name="Lumm W."/>
            <person name="Pothier B."/>
            <person name="Qiu D."/>
            <person name="Spadafora R."/>
            <person name="Vicare R."/>
            <person name="Wang Y."/>
            <person name="Wierzbowski J."/>
            <person name="Gibson R."/>
            <person name="Jiwani N."/>
            <person name="Caruso A."/>
            <person name="Bush D."/>
            <person name="Safer H."/>
            <person name="Patwell D."/>
            <person name="Prabhakar S."/>
            <person name="McDougall S."/>
            <person name="Shimer G."/>
            <person name="Goyal A."/>
            <person name="Pietrovski S."/>
            <person name="Church G.M."/>
            <person name="Daniels C.J."/>
            <person name="Mao J.-i."/>
            <person name="Rice P."/>
            <person name="Nolling J."/>
            <person name="Reeve J.N."/>
        </authorList>
    </citation>
    <scope>NUCLEOTIDE SEQUENCE [LARGE SCALE GENOMIC DNA]</scope>
    <source>
        <strain evidence="12">ATCC 29096 / DSM 1053 / JCM 10044 / NBRC 100330 / Delta H</strain>
    </source>
</reference>
<comment type="catalytic activity">
    <reaction evidence="9">
        <text>adenylyl-molybdopterin + molybdate = Mo-molybdopterin + AMP + H(+)</text>
        <dbReference type="Rhea" id="RHEA:35047"/>
        <dbReference type="ChEBI" id="CHEBI:15378"/>
        <dbReference type="ChEBI" id="CHEBI:36264"/>
        <dbReference type="ChEBI" id="CHEBI:62727"/>
        <dbReference type="ChEBI" id="CHEBI:71302"/>
        <dbReference type="ChEBI" id="CHEBI:456215"/>
        <dbReference type="EC" id="2.10.1.1"/>
    </reaction>
</comment>
<sequence>MMGVEFLEIIDLDDARRITGELFSELYSQGTESVDILDADGRVLADDIESPVDLPPFDRASRDGYAVRAADTFGADEENPATLRCIETVEAGSVPSLEVAEGLCTRISTGAPVPEGADAVVMVEYTWEEVDRVYIQRPAYPSQHIAARGSDIRAGNVLLRTGTVLSPDKIAALSAAGITRVNVISKPSVCVISTGNELIEPSGQLEPGKIFDSNSAGLSSALKEAGCSVKHGGIVRDDYGELRDAILRGLEEADMVITSGGTSAGAGDILSEVLDELGRVVIHGISIKPGKPTIVGVVDDKIVVGLPGFPVSALIVFMSLIEPFIRKLSGRKASSGHVKTLKLAERLHSSRGRVHYALVMVDGDYARPIFKDSGAVAALAGADGYIEVPKNVEIINEGEEVEVVLFENR</sequence>
<dbReference type="FunCoup" id="O27084">
    <property type="interactions" value="122"/>
</dbReference>
<dbReference type="GO" id="GO:0046872">
    <property type="term" value="F:metal ion binding"/>
    <property type="evidence" value="ECO:0007669"/>
    <property type="project" value="UniProtKB-KW"/>
</dbReference>
<dbReference type="PIR" id="G69000">
    <property type="entry name" value="G69000"/>
</dbReference>
<evidence type="ECO:0000256" key="8">
    <source>
        <dbReference type="ARBA" id="ARBA00023150"/>
    </source>
</evidence>
<dbReference type="SUPFAM" id="SSF63882">
    <property type="entry name" value="MoeA N-terminal region -like"/>
    <property type="match status" value="1"/>
</dbReference>
<organism evidence="11 12">
    <name type="scientific">Methanothermobacter thermautotrophicus (strain ATCC 29096 / DSM 1053 / JCM 10044 / NBRC 100330 / Delta H)</name>
    <name type="common">Methanobacterium thermoautotrophicum</name>
    <dbReference type="NCBI Taxonomy" id="187420"/>
    <lineage>
        <taxon>Archaea</taxon>
        <taxon>Methanobacteriati</taxon>
        <taxon>Methanobacteriota</taxon>
        <taxon>Methanomada group</taxon>
        <taxon>Methanobacteria</taxon>
        <taxon>Methanobacteriales</taxon>
        <taxon>Methanobacteriaceae</taxon>
        <taxon>Methanothermobacter</taxon>
    </lineage>
</organism>
<dbReference type="InterPro" id="IPR036135">
    <property type="entry name" value="MoeA_linker/N_sf"/>
</dbReference>
<gene>
    <name evidence="11" type="ordered locus">MTH_1003</name>
</gene>
<dbReference type="EMBL" id="AE000666">
    <property type="protein sequence ID" value="AAB85499.1"/>
    <property type="molecule type" value="Genomic_DNA"/>
</dbReference>
<keyword evidence="4" id="KW-0500">Molybdenum</keyword>
<keyword evidence="8" id="KW-0501">Molybdenum cofactor biosynthesis</keyword>
<dbReference type="InterPro" id="IPR001453">
    <property type="entry name" value="MoaB/Mog_dom"/>
</dbReference>
<keyword evidence="7" id="KW-0460">Magnesium</keyword>
<protein>
    <recommendedName>
        <fullName evidence="3">molybdopterin molybdotransferase</fullName>
        <ecNumber evidence="3">2.10.1.1</ecNumber>
    </recommendedName>
</protein>
<evidence type="ECO:0000256" key="9">
    <source>
        <dbReference type="ARBA" id="ARBA00047317"/>
    </source>
</evidence>
<keyword evidence="5" id="KW-0808">Transferase</keyword>
<dbReference type="EnsemblBacteria" id="AAB85499">
    <property type="protein sequence ID" value="AAB85499"/>
    <property type="gene ID" value="MTH_1003"/>
</dbReference>
<dbReference type="Gene3D" id="3.40.980.10">
    <property type="entry name" value="MoaB/Mog-like domain"/>
    <property type="match status" value="1"/>
</dbReference>
<dbReference type="PaxDb" id="187420-MTH_1003"/>
<feature type="domain" description="MoaB/Mog" evidence="10">
    <location>
        <begin position="190"/>
        <end position="327"/>
    </location>
</feature>
<dbReference type="HOGENOM" id="CLU_010186_7_2_2"/>
<dbReference type="FunFam" id="3.40.980.10:FF:000004">
    <property type="entry name" value="Molybdopterin molybdenumtransferase"/>
    <property type="match status" value="1"/>
</dbReference>
<dbReference type="NCBIfam" id="NF045515">
    <property type="entry name" value="Glp_gephyrin"/>
    <property type="match status" value="1"/>
</dbReference>
<keyword evidence="6" id="KW-0479">Metal-binding</keyword>
<dbReference type="SMART" id="SM00852">
    <property type="entry name" value="MoCF_biosynth"/>
    <property type="match status" value="1"/>
</dbReference>
<evidence type="ECO:0000313" key="12">
    <source>
        <dbReference type="Proteomes" id="UP000005223"/>
    </source>
</evidence>
<dbReference type="Gene3D" id="3.90.105.10">
    <property type="entry name" value="Molybdopterin biosynthesis moea protein, domain 2"/>
    <property type="match status" value="1"/>
</dbReference>
<keyword evidence="12" id="KW-1185">Reference proteome</keyword>
<dbReference type="GO" id="GO:0005737">
    <property type="term" value="C:cytoplasm"/>
    <property type="evidence" value="ECO:0007669"/>
    <property type="project" value="TreeGrafter"/>
</dbReference>
<evidence type="ECO:0000256" key="4">
    <source>
        <dbReference type="ARBA" id="ARBA00022505"/>
    </source>
</evidence>
<proteinExistence type="predicted"/>
<dbReference type="Gene3D" id="2.40.340.10">
    <property type="entry name" value="MoeA, C-terminal, domain IV"/>
    <property type="match status" value="1"/>
</dbReference>
<dbReference type="InterPro" id="IPR008284">
    <property type="entry name" value="MoCF_biosynth_CS"/>
</dbReference>
<evidence type="ECO:0000256" key="5">
    <source>
        <dbReference type="ARBA" id="ARBA00022679"/>
    </source>
</evidence>
<dbReference type="PANTHER" id="PTHR10192">
    <property type="entry name" value="MOLYBDOPTERIN BIOSYNTHESIS PROTEIN"/>
    <property type="match status" value="1"/>
</dbReference>
<dbReference type="Gene3D" id="2.170.190.11">
    <property type="entry name" value="Molybdopterin biosynthesis moea protein, domain 3"/>
    <property type="match status" value="1"/>
</dbReference>
<evidence type="ECO:0000256" key="1">
    <source>
        <dbReference type="ARBA" id="ARBA00001946"/>
    </source>
</evidence>
<dbReference type="InterPro" id="IPR005111">
    <property type="entry name" value="MoeA_C_domain_IV"/>
</dbReference>
<evidence type="ECO:0000256" key="7">
    <source>
        <dbReference type="ARBA" id="ARBA00022842"/>
    </source>
</evidence>
<dbReference type="Pfam" id="PF03453">
    <property type="entry name" value="MoeA_N"/>
    <property type="match status" value="1"/>
</dbReference>
<dbReference type="InterPro" id="IPR038987">
    <property type="entry name" value="MoeA-like"/>
</dbReference>
<name>O27084_METTH</name>
<dbReference type="UniPathway" id="UPA00344"/>
<accession>O27084</accession>
<dbReference type="Pfam" id="PF00994">
    <property type="entry name" value="MoCF_biosynth"/>
    <property type="match status" value="1"/>
</dbReference>
<dbReference type="NCBIfam" id="TIGR00177">
    <property type="entry name" value="molyb_syn"/>
    <property type="match status" value="1"/>
</dbReference>
<dbReference type="KEGG" id="mth:MTH_1003"/>
<comment type="pathway">
    <text evidence="2">Cofactor biosynthesis; molybdopterin biosynthesis.</text>
</comment>
<dbReference type="Pfam" id="PF03454">
    <property type="entry name" value="MoeA_C"/>
    <property type="match status" value="1"/>
</dbReference>
<dbReference type="InterPro" id="IPR036688">
    <property type="entry name" value="MoeA_C_domain_IV_sf"/>
</dbReference>
<dbReference type="GO" id="GO:0006777">
    <property type="term" value="P:Mo-molybdopterin cofactor biosynthetic process"/>
    <property type="evidence" value="ECO:0007669"/>
    <property type="project" value="UniProtKB-KW"/>
</dbReference>
<comment type="cofactor">
    <cofactor evidence="1">
        <name>Mg(2+)</name>
        <dbReference type="ChEBI" id="CHEBI:18420"/>
    </cofactor>
</comment>
<evidence type="ECO:0000256" key="2">
    <source>
        <dbReference type="ARBA" id="ARBA00005046"/>
    </source>
</evidence>
<evidence type="ECO:0000256" key="3">
    <source>
        <dbReference type="ARBA" id="ARBA00013269"/>
    </source>
</evidence>
<dbReference type="STRING" id="187420.MTH_1003"/>
<evidence type="ECO:0000256" key="6">
    <source>
        <dbReference type="ARBA" id="ARBA00022723"/>
    </source>
</evidence>
<dbReference type="AlphaFoldDB" id="O27084"/>
<dbReference type="EC" id="2.10.1.1" evidence="3"/>
<dbReference type="InParanoid" id="O27084"/>
<dbReference type="Proteomes" id="UP000005223">
    <property type="component" value="Chromosome"/>
</dbReference>
<dbReference type="SUPFAM" id="SSF63867">
    <property type="entry name" value="MoeA C-terminal domain-like"/>
    <property type="match status" value="1"/>
</dbReference>
<dbReference type="FunFam" id="2.170.190.11:FF:000001">
    <property type="entry name" value="Molybdopterin molybdenumtransferase"/>
    <property type="match status" value="1"/>
</dbReference>
<dbReference type="GO" id="GO:0061599">
    <property type="term" value="F:molybdopterin molybdotransferase activity"/>
    <property type="evidence" value="ECO:0007669"/>
    <property type="project" value="UniProtKB-EC"/>
</dbReference>